<dbReference type="PANTHER" id="PTHR14025:SF20">
    <property type="entry name" value="FANCONI ANEMIA GROUP M PROTEIN"/>
    <property type="match status" value="1"/>
</dbReference>
<dbReference type="SUPFAM" id="SSF52540">
    <property type="entry name" value="P-loop containing nucleoside triphosphate hydrolases"/>
    <property type="match status" value="2"/>
</dbReference>
<dbReference type="InterPro" id="IPR027417">
    <property type="entry name" value="P-loop_NTPase"/>
</dbReference>
<evidence type="ECO:0000256" key="2">
    <source>
        <dbReference type="ARBA" id="ARBA00022801"/>
    </source>
</evidence>
<dbReference type="EMBL" id="BARS01023919">
    <property type="protein sequence ID" value="GAG01926.1"/>
    <property type="molecule type" value="Genomic_DNA"/>
</dbReference>
<evidence type="ECO:0000256" key="3">
    <source>
        <dbReference type="ARBA" id="ARBA00022806"/>
    </source>
</evidence>
<proteinExistence type="predicted"/>
<dbReference type="GO" id="GO:0016787">
    <property type="term" value="F:hydrolase activity"/>
    <property type="evidence" value="ECO:0007669"/>
    <property type="project" value="UniProtKB-KW"/>
</dbReference>
<dbReference type="PROSITE" id="PS51192">
    <property type="entry name" value="HELICASE_ATP_BIND_1"/>
    <property type="match status" value="1"/>
</dbReference>
<dbReference type="PANTHER" id="PTHR14025">
    <property type="entry name" value="FANCONI ANEMIA GROUP M FANCM FAMILY MEMBER"/>
    <property type="match status" value="1"/>
</dbReference>
<dbReference type="GO" id="GO:0004386">
    <property type="term" value="F:helicase activity"/>
    <property type="evidence" value="ECO:0007669"/>
    <property type="project" value="UniProtKB-KW"/>
</dbReference>
<gene>
    <name evidence="6" type="ORF">S01H1_38043</name>
</gene>
<dbReference type="GO" id="GO:0005524">
    <property type="term" value="F:ATP binding"/>
    <property type="evidence" value="ECO:0007669"/>
    <property type="project" value="UniProtKB-KW"/>
</dbReference>
<keyword evidence="2" id="KW-0378">Hydrolase</keyword>
<keyword evidence="1" id="KW-0547">Nucleotide-binding</keyword>
<evidence type="ECO:0000256" key="1">
    <source>
        <dbReference type="ARBA" id="ARBA00022741"/>
    </source>
</evidence>
<dbReference type="AlphaFoldDB" id="X0VMZ8"/>
<feature type="non-terminal residue" evidence="6">
    <location>
        <position position="1"/>
    </location>
</feature>
<keyword evidence="3" id="KW-0347">Helicase</keyword>
<dbReference type="Gene3D" id="3.40.50.300">
    <property type="entry name" value="P-loop containing nucleotide triphosphate hydrolases"/>
    <property type="match status" value="1"/>
</dbReference>
<evidence type="ECO:0000313" key="6">
    <source>
        <dbReference type="EMBL" id="GAG01926.1"/>
    </source>
</evidence>
<evidence type="ECO:0000256" key="4">
    <source>
        <dbReference type="ARBA" id="ARBA00022840"/>
    </source>
</evidence>
<feature type="domain" description="Helicase ATP-binding" evidence="5">
    <location>
        <begin position="1"/>
        <end position="136"/>
    </location>
</feature>
<name>X0VMZ8_9ZZZZ</name>
<protein>
    <recommendedName>
        <fullName evidence="5">Helicase ATP-binding domain-containing protein</fullName>
    </recommendedName>
</protein>
<dbReference type="InterPro" id="IPR011545">
    <property type="entry name" value="DEAD/DEAH_box_helicase_dom"/>
</dbReference>
<feature type="non-terminal residue" evidence="6">
    <location>
        <position position="269"/>
    </location>
</feature>
<organism evidence="6">
    <name type="scientific">marine sediment metagenome</name>
    <dbReference type="NCBI Taxonomy" id="412755"/>
    <lineage>
        <taxon>unclassified sequences</taxon>
        <taxon>metagenomes</taxon>
        <taxon>ecological metagenomes</taxon>
    </lineage>
</organism>
<keyword evidence="4" id="KW-0067">ATP-binding</keyword>
<evidence type="ECO:0000259" key="5">
    <source>
        <dbReference type="PROSITE" id="PS51192"/>
    </source>
</evidence>
<accession>X0VMZ8</accession>
<reference evidence="6" key="1">
    <citation type="journal article" date="2014" name="Front. Microbiol.">
        <title>High frequency of phylogenetically diverse reductive dehalogenase-homologous genes in deep subseafloor sedimentary metagenomes.</title>
        <authorList>
            <person name="Kawai M."/>
            <person name="Futagami T."/>
            <person name="Toyoda A."/>
            <person name="Takaki Y."/>
            <person name="Nishi S."/>
            <person name="Hori S."/>
            <person name="Arai W."/>
            <person name="Tsubouchi T."/>
            <person name="Morono Y."/>
            <person name="Uchiyama I."/>
            <person name="Ito T."/>
            <person name="Fujiyama A."/>
            <person name="Inagaki F."/>
            <person name="Takami H."/>
        </authorList>
    </citation>
    <scope>NUCLEOTIDE SEQUENCE</scope>
    <source>
        <strain evidence="6">Expedition CK06-06</strain>
    </source>
</reference>
<dbReference type="InterPro" id="IPR014001">
    <property type="entry name" value="Helicase_ATP-bd"/>
</dbReference>
<dbReference type="Pfam" id="PF21210">
    <property type="entry name" value="RNA_helicase_helical"/>
    <property type="match status" value="1"/>
</dbReference>
<sequence>EFPGEKVVFLAPTKPLAQQHLDFFEKHLPELFGDMQLFTGMVKSKKREEIWQTADIVFSTPQCVANDLRKNLYDLKDVCLLVEDEAHRCIKSYDYNHIAKKYQEQSIHPRILGLTASPGSEAHRIKEICKNLSIEEVELRTRYSEDVKPYLQPLKFEKIMIDLPVEFIKIKDALLNLFNSYISELKNRKVLWTAPTKTELIKLQKKLQLSLMKGNKSWNQMLAISICAQAIKIHHALELLETQTISGFNKYLKGLFNQAIKKQSKGVIR</sequence>
<dbReference type="GO" id="GO:0003676">
    <property type="term" value="F:nucleic acid binding"/>
    <property type="evidence" value="ECO:0007669"/>
    <property type="project" value="InterPro"/>
</dbReference>
<dbReference type="Gene3D" id="1.20.1320.20">
    <property type="entry name" value="hef helicase domain"/>
    <property type="match status" value="1"/>
</dbReference>
<dbReference type="InterPro" id="IPR041755">
    <property type="entry name" value="Hef_ID"/>
</dbReference>
<comment type="caution">
    <text evidence="6">The sequence shown here is derived from an EMBL/GenBank/DDBJ whole genome shotgun (WGS) entry which is preliminary data.</text>
</comment>
<dbReference type="Pfam" id="PF00270">
    <property type="entry name" value="DEAD"/>
    <property type="match status" value="1"/>
</dbReference>